<feature type="compositionally biased region" description="Basic and acidic residues" evidence="1">
    <location>
        <begin position="22"/>
        <end position="34"/>
    </location>
</feature>
<gene>
    <name evidence="2" type="ORF">ACAOBT_LOCUS10292</name>
</gene>
<keyword evidence="3" id="KW-1185">Reference proteome</keyword>
<dbReference type="EMBL" id="CAKOFQ010006803">
    <property type="protein sequence ID" value="CAH1972968.1"/>
    <property type="molecule type" value="Genomic_DNA"/>
</dbReference>
<dbReference type="AlphaFoldDB" id="A0A9P0KJW9"/>
<accession>A0A9P0KJW9</accession>
<sequence length="127" mass="14094">MPKRHRSRSHSRDRVGLSSVLKKIERRLSKLENLRKRRRTGSPSYSLDSSHTHSDGYTTNSSSYHSGNSGHDHITASEDKDNNHTAILPEQTGEVPTHPSNTIMSIFTAEGDSEKIFSAAIQPELAA</sequence>
<protein>
    <submittedName>
        <fullName evidence="2">Uncharacterized protein</fullName>
    </submittedName>
</protein>
<organism evidence="2 3">
    <name type="scientific">Acanthoscelides obtectus</name>
    <name type="common">Bean weevil</name>
    <name type="synonym">Bruchus obtectus</name>
    <dbReference type="NCBI Taxonomy" id="200917"/>
    <lineage>
        <taxon>Eukaryota</taxon>
        <taxon>Metazoa</taxon>
        <taxon>Ecdysozoa</taxon>
        <taxon>Arthropoda</taxon>
        <taxon>Hexapoda</taxon>
        <taxon>Insecta</taxon>
        <taxon>Pterygota</taxon>
        <taxon>Neoptera</taxon>
        <taxon>Endopterygota</taxon>
        <taxon>Coleoptera</taxon>
        <taxon>Polyphaga</taxon>
        <taxon>Cucujiformia</taxon>
        <taxon>Chrysomeloidea</taxon>
        <taxon>Chrysomelidae</taxon>
        <taxon>Bruchinae</taxon>
        <taxon>Bruchini</taxon>
        <taxon>Acanthoscelides</taxon>
    </lineage>
</organism>
<reference evidence="2" key="1">
    <citation type="submission" date="2022-03" db="EMBL/GenBank/DDBJ databases">
        <authorList>
            <person name="Sayadi A."/>
        </authorList>
    </citation>
    <scope>NUCLEOTIDE SEQUENCE</scope>
</reference>
<proteinExistence type="predicted"/>
<name>A0A9P0KJW9_ACAOB</name>
<evidence type="ECO:0000313" key="3">
    <source>
        <dbReference type="Proteomes" id="UP001152888"/>
    </source>
</evidence>
<feature type="region of interest" description="Disordered" evidence="1">
    <location>
        <begin position="1"/>
        <end position="100"/>
    </location>
</feature>
<feature type="compositionally biased region" description="Low complexity" evidence="1">
    <location>
        <begin position="57"/>
        <end position="69"/>
    </location>
</feature>
<evidence type="ECO:0000313" key="2">
    <source>
        <dbReference type="EMBL" id="CAH1972968.1"/>
    </source>
</evidence>
<comment type="caution">
    <text evidence="2">The sequence shown here is derived from an EMBL/GenBank/DDBJ whole genome shotgun (WGS) entry which is preliminary data.</text>
</comment>
<dbReference type="Proteomes" id="UP001152888">
    <property type="component" value="Unassembled WGS sequence"/>
</dbReference>
<evidence type="ECO:0000256" key="1">
    <source>
        <dbReference type="SAM" id="MobiDB-lite"/>
    </source>
</evidence>
<feature type="compositionally biased region" description="Basic and acidic residues" evidence="1">
    <location>
        <begin position="70"/>
        <end position="83"/>
    </location>
</feature>